<name>A0A9X3YK80_9GAMM</name>
<gene>
    <name evidence="2" type="ORF">OD750_014790</name>
</gene>
<evidence type="ECO:0000313" key="3">
    <source>
        <dbReference type="Proteomes" id="UP001139971"/>
    </source>
</evidence>
<dbReference type="RefSeq" id="WP_263541454.1">
    <property type="nucleotide sequence ID" value="NZ_JAOVZO020000018.1"/>
</dbReference>
<keyword evidence="3" id="KW-1185">Reference proteome</keyword>
<evidence type="ECO:0008006" key="4">
    <source>
        <dbReference type="Google" id="ProtNLM"/>
    </source>
</evidence>
<protein>
    <recommendedName>
        <fullName evidence="4">Polyketide cyclase/dehydrase/lipid transport protein</fullName>
    </recommendedName>
</protein>
<accession>A0A9X3YK80</accession>
<organism evidence="2 3">
    <name type="scientific">Tahibacter soli</name>
    <dbReference type="NCBI Taxonomy" id="2983605"/>
    <lineage>
        <taxon>Bacteria</taxon>
        <taxon>Pseudomonadati</taxon>
        <taxon>Pseudomonadota</taxon>
        <taxon>Gammaproteobacteria</taxon>
        <taxon>Lysobacterales</taxon>
        <taxon>Rhodanobacteraceae</taxon>
        <taxon>Tahibacter</taxon>
    </lineage>
</organism>
<comment type="caution">
    <text evidence="2">The sequence shown here is derived from an EMBL/GenBank/DDBJ whole genome shotgun (WGS) entry which is preliminary data.</text>
</comment>
<evidence type="ECO:0000256" key="1">
    <source>
        <dbReference type="SAM" id="SignalP"/>
    </source>
</evidence>
<dbReference type="AlphaFoldDB" id="A0A9X3YK80"/>
<feature type="chain" id="PRO_5040830155" description="Polyketide cyclase/dehydrase/lipid transport protein" evidence="1">
    <location>
        <begin position="20"/>
        <end position="172"/>
    </location>
</feature>
<reference evidence="2" key="1">
    <citation type="submission" date="2023-02" db="EMBL/GenBank/DDBJ databases">
        <title>Tahibacter soli sp. nov. isolated from soil.</title>
        <authorList>
            <person name="Baek J.H."/>
            <person name="Lee J.K."/>
            <person name="Choi D.G."/>
            <person name="Jeon C.O."/>
        </authorList>
    </citation>
    <scope>NUCLEOTIDE SEQUENCE</scope>
    <source>
        <strain evidence="2">BL</strain>
    </source>
</reference>
<evidence type="ECO:0000313" key="2">
    <source>
        <dbReference type="EMBL" id="MDC8013807.1"/>
    </source>
</evidence>
<dbReference type="Gene3D" id="3.30.530.20">
    <property type="match status" value="1"/>
</dbReference>
<keyword evidence="1" id="KW-0732">Signal</keyword>
<dbReference type="SUPFAM" id="SSF55961">
    <property type="entry name" value="Bet v1-like"/>
    <property type="match status" value="1"/>
</dbReference>
<proteinExistence type="predicted"/>
<sequence length="172" mass="18234">MPRAAFLVLALVAAPSAHADLKQVSADGFIVTHRYDISAKPAAAWAALAQPGQWWPKDHTWSGEAKNLSLKLDAGSCFCERWKGGSAEHGRVVFVENEKTVRIAGALGPLQAMAVSAVLEVSLKPNDVGTEATVTYRVSGTSAHGFDKFAAKVDEVVGQQFGAWAGFASKQP</sequence>
<dbReference type="Proteomes" id="UP001139971">
    <property type="component" value="Unassembled WGS sequence"/>
</dbReference>
<feature type="signal peptide" evidence="1">
    <location>
        <begin position="1"/>
        <end position="19"/>
    </location>
</feature>
<dbReference type="InterPro" id="IPR023393">
    <property type="entry name" value="START-like_dom_sf"/>
</dbReference>
<dbReference type="EMBL" id="JAOVZO020000018">
    <property type="protein sequence ID" value="MDC8013807.1"/>
    <property type="molecule type" value="Genomic_DNA"/>
</dbReference>